<dbReference type="GO" id="GO:0045892">
    <property type="term" value="P:negative regulation of DNA-templated transcription"/>
    <property type="evidence" value="ECO:0007669"/>
    <property type="project" value="InterPro"/>
</dbReference>
<dbReference type="InterPro" id="IPR036388">
    <property type="entry name" value="WH-like_DNA-bd_sf"/>
</dbReference>
<protein>
    <submittedName>
        <fullName evidence="5">BlaI/MecI/CopY family transcriptional regulator</fullName>
    </submittedName>
</protein>
<accession>A0A937AMM6</accession>
<evidence type="ECO:0000313" key="6">
    <source>
        <dbReference type="Proteomes" id="UP000642920"/>
    </source>
</evidence>
<dbReference type="Gene3D" id="1.10.10.10">
    <property type="entry name" value="Winged helix-like DNA-binding domain superfamily/Winged helix DNA-binding domain"/>
    <property type="match status" value="1"/>
</dbReference>
<evidence type="ECO:0000256" key="1">
    <source>
        <dbReference type="ARBA" id="ARBA00011046"/>
    </source>
</evidence>
<gene>
    <name evidence="5" type="ORF">JKP34_09460</name>
</gene>
<dbReference type="RefSeq" id="WP_201920176.1">
    <property type="nucleotide sequence ID" value="NZ_JAERQG010000002.1"/>
</dbReference>
<comment type="similarity">
    <text evidence="1">Belongs to the BlaI transcriptional regulatory family.</text>
</comment>
<dbReference type="GO" id="GO:0003677">
    <property type="term" value="F:DNA binding"/>
    <property type="evidence" value="ECO:0007669"/>
    <property type="project" value="UniProtKB-KW"/>
</dbReference>
<evidence type="ECO:0000313" key="5">
    <source>
        <dbReference type="EMBL" id="MBL0765477.1"/>
    </source>
</evidence>
<comment type="caution">
    <text evidence="5">The sequence shown here is derived from an EMBL/GenBank/DDBJ whole genome shotgun (WGS) entry which is preliminary data.</text>
</comment>
<evidence type="ECO:0000256" key="4">
    <source>
        <dbReference type="ARBA" id="ARBA00023163"/>
    </source>
</evidence>
<reference evidence="5" key="1">
    <citation type="submission" date="2021-01" db="EMBL/GenBank/DDBJ databases">
        <title>Marivirga sp. nov., isolated from intertidal surface sediments.</title>
        <authorList>
            <person name="Zhang M."/>
        </authorList>
    </citation>
    <scope>NUCLEOTIDE SEQUENCE</scope>
    <source>
        <strain evidence="5">SM1354</strain>
    </source>
</reference>
<sequence length="121" mass="14008">MSQLTKAEEQIMRKLWSLKKATVREVLSELPEPKPAYNTVSTIIRILEKKGIVDHEGSGKTFTYFPLLKQEDYKKQSLKELITGYFDGSFSKMASFFAKEEDLSTHEIDELMKLLNEKKSE</sequence>
<dbReference type="InterPro" id="IPR005650">
    <property type="entry name" value="BlaI_family"/>
</dbReference>
<keyword evidence="3" id="KW-0238">DNA-binding</keyword>
<dbReference type="PIRSF" id="PIRSF019455">
    <property type="entry name" value="CopR_AtkY"/>
    <property type="match status" value="1"/>
</dbReference>
<dbReference type="SUPFAM" id="SSF46785">
    <property type="entry name" value="Winged helix' DNA-binding domain"/>
    <property type="match status" value="1"/>
</dbReference>
<dbReference type="AlphaFoldDB" id="A0A937AMM6"/>
<organism evidence="5 6">
    <name type="scientific">Marivirga atlantica</name>
    <dbReference type="NCBI Taxonomy" id="1548457"/>
    <lineage>
        <taxon>Bacteria</taxon>
        <taxon>Pseudomonadati</taxon>
        <taxon>Bacteroidota</taxon>
        <taxon>Cytophagia</taxon>
        <taxon>Cytophagales</taxon>
        <taxon>Marivirgaceae</taxon>
        <taxon>Marivirga</taxon>
    </lineage>
</organism>
<dbReference type="Pfam" id="PF03965">
    <property type="entry name" value="Penicillinase_R"/>
    <property type="match status" value="1"/>
</dbReference>
<keyword evidence="4" id="KW-0804">Transcription</keyword>
<proteinExistence type="inferred from homology"/>
<keyword evidence="6" id="KW-1185">Reference proteome</keyword>
<keyword evidence="2" id="KW-0805">Transcription regulation</keyword>
<dbReference type="EMBL" id="JAERQG010000002">
    <property type="protein sequence ID" value="MBL0765477.1"/>
    <property type="molecule type" value="Genomic_DNA"/>
</dbReference>
<dbReference type="Proteomes" id="UP000642920">
    <property type="component" value="Unassembled WGS sequence"/>
</dbReference>
<dbReference type="Gene3D" id="1.10.4040.10">
    <property type="entry name" value="Penicillinase repressor domain"/>
    <property type="match status" value="1"/>
</dbReference>
<dbReference type="InterPro" id="IPR036390">
    <property type="entry name" value="WH_DNA-bd_sf"/>
</dbReference>
<name>A0A937AMM6_9BACT</name>
<evidence type="ECO:0000256" key="3">
    <source>
        <dbReference type="ARBA" id="ARBA00023125"/>
    </source>
</evidence>
<evidence type="ECO:0000256" key="2">
    <source>
        <dbReference type="ARBA" id="ARBA00023015"/>
    </source>
</evidence>